<dbReference type="Proteomes" id="UP000199337">
    <property type="component" value="Unassembled WGS sequence"/>
</dbReference>
<feature type="transmembrane region" description="Helical" evidence="4">
    <location>
        <begin position="9"/>
        <end position="29"/>
    </location>
</feature>
<dbReference type="PANTHER" id="PTHR32089:SF112">
    <property type="entry name" value="LYSOZYME-LIKE PROTEIN-RELATED"/>
    <property type="match status" value="1"/>
</dbReference>
<dbReference type="PROSITE" id="PS50885">
    <property type="entry name" value="HAMP"/>
    <property type="match status" value="1"/>
</dbReference>
<organism evidence="7 8">
    <name type="scientific">Desulfotruncus arcticus DSM 17038</name>
    <dbReference type="NCBI Taxonomy" id="1121424"/>
    <lineage>
        <taxon>Bacteria</taxon>
        <taxon>Bacillati</taxon>
        <taxon>Bacillota</taxon>
        <taxon>Clostridia</taxon>
        <taxon>Eubacteriales</taxon>
        <taxon>Desulfallaceae</taxon>
        <taxon>Desulfotruncus</taxon>
    </lineage>
</organism>
<dbReference type="InterPro" id="IPR004089">
    <property type="entry name" value="MCPsignal_dom"/>
</dbReference>
<dbReference type="SMART" id="SM00283">
    <property type="entry name" value="MA"/>
    <property type="match status" value="1"/>
</dbReference>
<evidence type="ECO:0000259" key="5">
    <source>
        <dbReference type="PROSITE" id="PS50111"/>
    </source>
</evidence>
<evidence type="ECO:0000256" key="4">
    <source>
        <dbReference type="SAM" id="Phobius"/>
    </source>
</evidence>
<feature type="transmembrane region" description="Helical" evidence="4">
    <location>
        <begin position="191"/>
        <end position="214"/>
    </location>
</feature>
<comment type="similarity">
    <text evidence="2">Belongs to the methyl-accepting chemotaxis (MCP) protein family.</text>
</comment>
<reference evidence="8" key="1">
    <citation type="submission" date="2016-10" db="EMBL/GenBank/DDBJ databases">
        <authorList>
            <person name="Varghese N."/>
            <person name="Submissions S."/>
        </authorList>
    </citation>
    <scope>NUCLEOTIDE SEQUENCE [LARGE SCALE GENOMIC DNA]</scope>
    <source>
        <strain evidence="8">DSM 17038</strain>
    </source>
</reference>
<dbReference type="FunFam" id="1.10.287.950:FF:000001">
    <property type="entry name" value="Methyl-accepting chemotaxis sensory transducer"/>
    <property type="match status" value="1"/>
</dbReference>
<name>A0A1I2TZY0_9FIRM</name>
<evidence type="ECO:0000256" key="1">
    <source>
        <dbReference type="ARBA" id="ARBA00023224"/>
    </source>
</evidence>
<keyword evidence="4" id="KW-0812">Transmembrane</keyword>
<gene>
    <name evidence="7" type="ORF">SAMN05660649_02422</name>
</gene>
<dbReference type="RefSeq" id="WP_092471630.1">
    <property type="nucleotide sequence ID" value="NZ_FOOX01000008.1"/>
</dbReference>
<dbReference type="AlphaFoldDB" id="A0A1I2TZY0"/>
<dbReference type="GO" id="GO:0006935">
    <property type="term" value="P:chemotaxis"/>
    <property type="evidence" value="ECO:0007669"/>
    <property type="project" value="UniProtKB-ARBA"/>
</dbReference>
<proteinExistence type="inferred from homology"/>
<dbReference type="InterPro" id="IPR003660">
    <property type="entry name" value="HAMP_dom"/>
</dbReference>
<evidence type="ECO:0000259" key="6">
    <source>
        <dbReference type="PROSITE" id="PS50885"/>
    </source>
</evidence>
<dbReference type="GO" id="GO:0016020">
    <property type="term" value="C:membrane"/>
    <property type="evidence" value="ECO:0007669"/>
    <property type="project" value="InterPro"/>
</dbReference>
<dbReference type="OrthoDB" id="5392220at2"/>
<dbReference type="Pfam" id="PF12729">
    <property type="entry name" value="4HB_MCP_1"/>
    <property type="match status" value="1"/>
</dbReference>
<dbReference type="SMART" id="SM00304">
    <property type="entry name" value="HAMP"/>
    <property type="match status" value="2"/>
</dbReference>
<evidence type="ECO:0000256" key="2">
    <source>
        <dbReference type="ARBA" id="ARBA00029447"/>
    </source>
</evidence>
<dbReference type="PROSITE" id="PS50111">
    <property type="entry name" value="CHEMOTAXIS_TRANSDUC_2"/>
    <property type="match status" value="1"/>
</dbReference>
<keyword evidence="8" id="KW-1185">Reference proteome</keyword>
<dbReference type="SUPFAM" id="SSF58104">
    <property type="entry name" value="Methyl-accepting chemotaxis protein (MCP) signaling domain"/>
    <property type="match status" value="1"/>
</dbReference>
<accession>A0A1I2TZY0</accession>
<dbReference type="EMBL" id="FOOX01000008">
    <property type="protein sequence ID" value="SFG70263.1"/>
    <property type="molecule type" value="Genomic_DNA"/>
</dbReference>
<feature type="domain" description="Methyl-accepting transducer" evidence="5">
    <location>
        <begin position="266"/>
        <end position="502"/>
    </location>
</feature>
<dbReference type="CDD" id="cd06225">
    <property type="entry name" value="HAMP"/>
    <property type="match status" value="1"/>
</dbReference>
<protein>
    <submittedName>
        <fullName evidence="7">Methyl-accepting chemotaxis protein</fullName>
    </submittedName>
</protein>
<evidence type="ECO:0000313" key="8">
    <source>
        <dbReference type="Proteomes" id="UP000199337"/>
    </source>
</evidence>
<keyword evidence="1 3" id="KW-0807">Transducer</keyword>
<keyword evidence="4" id="KW-1133">Transmembrane helix</keyword>
<dbReference type="PANTHER" id="PTHR32089">
    <property type="entry name" value="METHYL-ACCEPTING CHEMOTAXIS PROTEIN MCPB"/>
    <property type="match status" value="1"/>
</dbReference>
<dbReference type="CDD" id="cd11386">
    <property type="entry name" value="MCP_signal"/>
    <property type="match status" value="1"/>
</dbReference>
<keyword evidence="4" id="KW-0472">Membrane</keyword>
<feature type="domain" description="HAMP" evidence="6">
    <location>
        <begin position="215"/>
        <end position="268"/>
    </location>
</feature>
<dbReference type="Pfam" id="PF00672">
    <property type="entry name" value="HAMP"/>
    <property type="match status" value="1"/>
</dbReference>
<dbReference type="STRING" id="341036.SAMN05660649_02422"/>
<dbReference type="GO" id="GO:0007165">
    <property type="term" value="P:signal transduction"/>
    <property type="evidence" value="ECO:0007669"/>
    <property type="project" value="UniProtKB-KW"/>
</dbReference>
<sequence length="532" mass="56587">MGLKIKGKILAGISIVILLLLGVCAYLVLNMKNIDDSYTAMINNESAAFISIQGALAQYSKAATYLNDYIITGDSVDIDQFQQALGEGDASLNQIAPTIDSEKEKQLYDELKKQVSVFKGYGKQMTTLVQNREMVQNEKDRIAAEESVMVCKKANTNVINNLTTSAEELAVLQNQLLADSKKQTMAAGANAVSVSIIIIAVTIILGLVIAIVIARIIANPIRLVDDQAVKIAAGDLAGEMINVRSRDEAGRLADSFNRMRENLIEIVKQLQEKSQNVASSATELSASAENVLAGATETASAMTEVAATVEQITGNTQHISEASNESASLAKAGREGLQEVAVQMEMIQEAAVTAGDVVSGLSSATGKITQIVELITQIADQTNLLALNAAIEAARAGEQGRGFAVVAEEVRQLAEQSADAAKEIQALIVNVQQESQKAVRGTKENAARVEAGASKIQNVKALFEQIIDSVQNLAEEIQQVAAATEQMSASVQNVAATTEEQTAVMDEVSSTTQNLTVLAEELEALSMKFKLA</sequence>
<dbReference type="InterPro" id="IPR024478">
    <property type="entry name" value="HlyB_4HB_MCP"/>
</dbReference>
<dbReference type="Pfam" id="PF00015">
    <property type="entry name" value="MCPsignal"/>
    <property type="match status" value="1"/>
</dbReference>
<evidence type="ECO:0000313" key="7">
    <source>
        <dbReference type="EMBL" id="SFG70263.1"/>
    </source>
</evidence>
<evidence type="ECO:0000256" key="3">
    <source>
        <dbReference type="PROSITE-ProRule" id="PRU00284"/>
    </source>
</evidence>
<dbReference type="Gene3D" id="1.10.287.950">
    <property type="entry name" value="Methyl-accepting chemotaxis protein"/>
    <property type="match status" value="1"/>
</dbReference>